<dbReference type="GO" id="GO:0016491">
    <property type="term" value="F:oxidoreductase activity"/>
    <property type="evidence" value="ECO:0007669"/>
    <property type="project" value="UniProtKB-KW"/>
</dbReference>
<keyword evidence="5" id="KW-0804">Transcription</keyword>
<dbReference type="WBParaSite" id="Csp11.Scaffold630.g22121.t1">
    <property type="protein sequence ID" value="Csp11.Scaffold630.g22121.t1"/>
    <property type="gene ID" value="Csp11.Scaffold630.g22121"/>
</dbReference>
<evidence type="ECO:0000256" key="2">
    <source>
        <dbReference type="ARBA" id="ARBA00023002"/>
    </source>
</evidence>
<keyword evidence="1" id="KW-0479">Metal-binding</keyword>
<accession>A0A1I7V3U8</accession>
<sequence length="141" mass="16577">MKAGVGSTSELTVEDEDETLEQEMLEWMARKYREQEKRKREKTQKGLQSAIIRQREVDRWKAEEIKQELAKKELKKELGRLQNFPIPRYQKFFLISMKGSFTNIHVDFSATSVYYHVNTGKKIFYVAPPTQSGALSKDRDE</sequence>
<dbReference type="PROSITE" id="PS51184">
    <property type="entry name" value="JMJC"/>
    <property type="match status" value="1"/>
</dbReference>
<feature type="domain" description="JmjC" evidence="6">
    <location>
        <begin position="61"/>
        <end position="141"/>
    </location>
</feature>
<dbReference type="GO" id="GO:0046872">
    <property type="term" value="F:metal ion binding"/>
    <property type="evidence" value="ECO:0007669"/>
    <property type="project" value="UniProtKB-KW"/>
</dbReference>
<dbReference type="SUPFAM" id="SSF51197">
    <property type="entry name" value="Clavaminate synthase-like"/>
    <property type="match status" value="1"/>
</dbReference>
<dbReference type="Gene3D" id="2.60.120.650">
    <property type="entry name" value="Cupin"/>
    <property type="match status" value="1"/>
</dbReference>
<dbReference type="InterPro" id="IPR050690">
    <property type="entry name" value="JHDM1_Histone_Demethylase"/>
</dbReference>
<dbReference type="Proteomes" id="UP000095282">
    <property type="component" value="Unplaced"/>
</dbReference>
<dbReference type="InterPro" id="IPR003347">
    <property type="entry name" value="JmjC_dom"/>
</dbReference>
<evidence type="ECO:0000259" key="6">
    <source>
        <dbReference type="PROSITE" id="PS51184"/>
    </source>
</evidence>
<keyword evidence="2" id="KW-0560">Oxidoreductase</keyword>
<name>A0A1I7V3U8_9PELO</name>
<evidence type="ECO:0000313" key="7">
    <source>
        <dbReference type="Proteomes" id="UP000095282"/>
    </source>
</evidence>
<evidence type="ECO:0000256" key="3">
    <source>
        <dbReference type="ARBA" id="ARBA00023004"/>
    </source>
</evidence>
<keyword evidence="4" id="KW-0805">Transcription regulation</keyword>
<protein>
    <submittedName>
        <fullName evidence="8">JmjC domain-containing protein</fullName>
    </submittedName>
</protein>
<evidence type="ECO:0000313" key="8">
    <source>
        <dbReference type="WBParaSite" id="Csp11.Scaffold630.g22121.t1"/>
    </source>
</evidence>
<evidence type="ECO:0000256" key="4">
    <source>
        <dbReference type="ARBA" id="ARBA00023015"/>
    </source>
</evidence>
<keyword evidence="7" id="KW-1185">Reference proteome</keyword>
<evidence type="ECO:0000256" key="5">
    <source>
        <dbReference type="ARBA" id="ARBA00023163"/>
    </source>
</evidence>
<dbReference type="AlphaFoldDB" id="A0A1I7V3U8"/>
<evidence type="ECO:0000256" key="1">
    <source>
        <dbReference type="ARBA" id="ARBA00022723"/>
    </source>
</evidence>
<reference evidence="8" key="1">
    <citation type="submission" date="2016-11" db="UniProtKB">
        <authorList>
            <consortium name="WormBaseParasite"/>
        </authorList>
    </citation>
    <scope>IDENTIFICATION</scope>
</reference>
<dbReference type="eggNOG" id="KOG1633">
    <property type="taxonomic scope" value="Eukaryota"/>
</dbReference>
<keyword evidence="3" id="KW-0408">Iron</keyword>
<dbReference type="PANTHER" id="PTHR23123">
    <property type="entry name" value="PHD/F-BOX CONTAINING PROTEIN"/>
    <property type="match status" value="1"/>
</dbReference>
<dbReference type="STRING" id="1561998.A0A1I7V3U8"/>
<organism evidence="7 8">
    <name type="scientific">Caenorhabditis tropicalis</name>
    <dbReference type="NCBI Taxonomy" id="1561998"/>
    <lineage>
        <taxon>Eukaryota</taxon>
        <taxon>Metazoa</taxon>
        <taxon>Ecdysozoa</taxon>
        <taxon>Nematoda</taxon>
        <taxon>Chromadorea</taxon>
        <taxon>Rhabditida</taxon>
        <taxon>Rhabditina</taxon>
        <taxon>Rhabditomorpha</taxon>
        <taxon>Rhabditoidea</taxon>
        <taxon>Rhabditidae</taxon>
        <taxon>Peloderinae</taxon>
        <taxon>Caenorhabditis</taxon>
    </lineage>
</organism>
<proteinExistence type="predicted"/>